<dbReference type="AlphaFoldDB" id="A0A1H9TG52"/>
<dbReference type="PROSITE" id="PS00595">
    <property type="entry name" value="AA_TRANSFER_CLASS_5"/>
    <property type="match status" value="1"/>
</dbReference>
<dbReference type="FunFam" id="3.40.640.10:FF:000010">
    <property type="entry name" value="Phosphoserine aminotransferase"/>
    <property type="match status" value="1"/>
</dbReference>
<dbReference type="EC" id="2.6.1.52" evidence="11"/>
<evidence type="ECO:0000256" key="12">
    <source>
        <dbReference type="RuleBase" id="RU004505"/>
    </source>
</evidence>
<evidence type="ECO:0000256" key="5">
    <source>
        <dbReference type="ARBA" id="ARBA00022605"/>
    </source>
</evidence>
<organism evidence="14 15">
    <name type="scientific">Salisediminibacterium halotolerans</name>
    <dbReference type="NCBI Taxonomy" id="517425"/>
    <lineage>
        <taxon>Bacteria</taxon>
        <taxon>Bacillati</taxon>
        <taxon>Bacillota</taxon>
        <taxon>Bacilli</taxon>
        <taxon>Bacillales</taxon>
        <taxon>Bacillaceae</taxon>
        <taxon>Salisediminibacterium</taxon>
    </lineage>
</organism>
<dbReference type="Proteomes" id="UP000199318">
    <property type="component" value="Unassembled WGS sequence"/>
</dbReference>
<dbReference type="PANTHER" id="PTHR43247:SF1">
    <property type="entry name" value="PHOSPHOSERINE AMINOTRANSFERASE"/>
    <property type="match status" value="1"/>
</dbReference>
<evidence type="ECO:0000313" key="14">
    <source>
        <dbReference type="EMBL" id="SER96320.1"/>
    </source>
</evidence>
<feature type="binding site" evidence="11">
    <location>
        <position position="42"/>
    </location>
    <ligand>
        <name>L-glutamate</name>
        <dbReference type="ChEBI" id="CHEBI:29985"/>
    </ligand>
</feature>
<reference evidence="15" key="1">
    <citation type="submission" date="2016-10" db="EMBL/GenBank/DDBJ databases">
        <authorList>
            <person name="de Groot N.N."/>
        </authorList>
    </citation>
    <scope>NUCLEOTIDE SEQUENCE [LARGE SCALE GENOMIC DNA]</scope>
    <source>
        <strain evidence="15">10nlg</strain>
    </source>
</reference>
<feature type="binding site" evidence="11">
    <location>
        <position position="102"/>
    </location>
    <ligand>
        <name>pyridoxal 5'-phosphate</name>
        <dbReference type="ChEBI" id="CHEBI:597326"/>
    </ligand>
</feature>
<evidence type="ECO:0000313" key="15">
    <source>
        <dbReference type="Proteomes" id="UP000199318"/>
    </source>
</evidence>
<dbReference type="GO" id="GO:0006564">
    <property type="term" value="P:L-serine biosynthetic process"/>
    <property type="evidence" value="ECO:0007669"/>
    <property type="project" value="UniProtKB-UniRule"/>
</dbReference>
<dbReference type="GO" id="GO:0030170">
    <property type="term" value="F:pyridoxal phosphate binding"/>
    <property type="evidence" value="ECO:0007669"/>
    <property type="project" value="UniProtKB-UniRule"/>
</dbReference>
<evidence type="ECO:0000259" key="13">
    <source>
        <dbReference type="Pfam" id="PF00266"/>
    </source>
</evidence>
<comment type="subunit">
    <text evidence="11">Homodimer.</text>
</comment>
<keyword evidence="8 11" id="KW-0718">Serine biosynthesis</keyword>
<comment type="function">
    <text evidence="1 11">Catalyzes the reversible conversion of 3-phosphohydroxypyruvate to phosphoserine and of 3-hydroxy-2-oxo-4-phosphonooxybutanoate to phosphohydroxythreonine.</text>
</comment>
<evidence type="ECO:0000256" key="1">
    <source>
        <dbReference type="ARBA" id="ARBA00003483"/>
    </source>
</evidence>
<protein>
    <recommendedName>
        <fullName evidence="11">Phosphoserine aminotransferase</fullName>
        <ecNumber evidence="11">2.6.1.52</ecNumber>
    </recommendedName>
    <alternativeName>
        <fullName evidence="11">Phosphohydroxythreonine aminotransferase</fullName>
        <shortName evidence="11">PSAT</shortName>
    </alternativeName>
</protein>
<feature type="binding site" evidence="11">
    <location>
        <begin position="76"/>
        <end position="77"/>
    </location>
    <ligand>
        <name>pyridoxal 5'-phosphate</name>
        <dbReference type="ChEBI" id="CHEBI:597326"/>
    </ligand>
</feature>
<evidence type="ECO:0000256" key="4">
    <source>
        <dbReference type="ARBA" id="ARBA00022576"/>
    </source>
</evidence>
<comment type="catalytic activity">
    <reaction evidence="9 11">
        <text>4-(phosphooxy)-L-threonine + 2-oxoglutarate = (R)-3-hydroxy-2-oxo-4-phosphooxybutanoate + L-glutamate</text>
        <dbReference type="Rhea" id="RHEA:16573"/>
        <dbReference type="ChEBI" id="CHEBI:16810"/>
        <dbReference type="ChEBI" id="CHEBI:29985"/>
        <dbReference type="ChEBI" id="CHEBI:58452"/>
        <dbReference type="ChEBI" id="CHEBI:58538"/>
        <dbReference type="EC" id="2.6.1.52"/>
    </reaction>
</comment>
<keyword evidence="5 11" id="KW-0028">Amino-acid biosynthesis</keyword>
<dbReference type="InterPro" id="IPR015422">
    <property type="entry name" value="PyrdxlP-dep_Trfase_small"/>
</dbReference>
<dbReference type="InterPro" id="IPR020578">
    <property type="entry name" value="Aminotrans_V_PyrdxlP_BS"/>
</dbReference>
<dbReference type="Pfam" id="PF00266">
    <property type="entry name" value="Aminotran_5"/>
    <property type="match status" value="1"/>
</dbReference>
<comment type="similarity">
    <text evidence="3 11">Belongs to the class-V pyridoxal-phosphate-dependent aminotransferase family. SerC subfamily.</text>
</comment>
<feature type="binding site" evidence="11">
    <location>
        <position position="152"/>
    </location>
    <ligand>
        <name>pyridoxal 5'-phosphate</name>
        <dbReference type="ChEBI" id="CHEBI:597326"/>
    </ligand>
</feature>
<feature type="binding site" evidence="11">
    <location>
        <position position="194"/>
    </location>
    <ligand>
        <name>pyridoxal 5'-phosphate</name>
        <dbReference type="ChEBI" id="CHEBI:597326"/>
    </ligand>
</feature>
<keyword evidence="7 11" id="KW-0663">Pyridoxal phosphate</keyword>
<keyword evidence="15" id="KW-1185">Reference proteome</keyword>
<dbReference type="UniPathway" id="UPA00135">
    <property type="reaction ID" value="UER00197"/>
</dbReference>
<dbReference type="HAMAP" id="MF_00160">
    <property type="entry name" value="SerC_aminotrans_5"/>
    <property type="match status" value="1"/>
</dbReference>
<evidence type="ECO:0000256" key="9">
    <source>
        <dbReference type="ARBA" id="ARBA00047630"/>
    </source>
</evidence>
<comment type="catalytic activity">
    <reaction evidence="10 11 12">
        <text>O-phospho-L-serine + 2-oxoglutarate = 3-phosphooxypyruvate + L-glutamate</text>
        <dbReference type="Rhea" id="RHEA:14329"/>
        <dbReference type="ChEBI" id="CHEBI:16810"/>
        <dbReference type="ChEBI" id="CHEBI:18110"/>
        <dbReference type="ChEBI" id="CHEBI:29985"/>
        <dbReference type="ChEBI" id="CHEBI:57524"/>
        <dbReference type="EC" id="2.6.1.52"/>
    </reaction>
</comment>
<dbReference type="EMBL" id="FOGV01000010">
    <property type="protein sequence ID" value="SER96320.1"/>
    <property type="molecule type" value="Genomic_DNA"/>
</dbReference>
<comment type="caution">
    <text evidence="11">Lacks conserved residue(s) required for the propagation of feature annotation.</text>
</comment>
<evidence type="ECO:0000256" key="10">
    <source>
        <dbReference type="ARBA" id="ARBA00049007"/>
    </source>
</evidence>
<dbReference type="InterPro" id="IPR015424">
    <property type="entry name" value="PyrdxlP-dep_Trfase"/>
</dbReference>
<evidence type="ECO:0000256" key="2">
    <source>
        <dbReference type="ARBA" id="ARBA00005099"/>
    </source>
</evidence>
<evidence type="ECO:0000256" key="8">
    <source>
        <dbReference type="ARBA" id="ARBA00023299"/>
    </source>
</evidence>
<keyword evidence="11" id="KW-0963">Cytoplasm</keyword>
<dbReference type="InterPro" id="IPR000192">
    <property type="entry name" value="Aminotrans_V_dom"/>
</dbReference>
<keyword evidence="4 11" id="KW-0032">Aminotransferase</keyword>
<keyword evidence="6 11" id="KW-0808">Transferase</keyword>
<dbReference type="SUPFAM" id="SSF53383">
    <property type="entry name" value="PLP-dependent transferases"/>
    <property type="match status" value="1"/>
</dbReference>
<dbReference type="InterPro" id="IPR015421">
    <property type="entry name" value="PyrdxlP-dep_Trfase_major"/>
</dbReference>
<dbReference type="OrthoDB" id="9809412at2"/>
<dbReference type="PANTHER" id="PTHR43247">
    <property type="entry name" value="PHOSPHOSERINE AMINOTRANSFERASE"/>
    <property type="match status" value="1"/>
</dbReference>
<feature type="binding site" evidence="11">
    <location>
        <begin position="236"/>
        <end position="237"/>
    </location>
    <ligand>
        <name>pyridoxal 5'-phosphate</name>
        <dbReference type="ChEBI" id="CHEBI:597326"/>
    </ligand>
</feature>
<evidence type="ECO:0000256" key="11">
    <source>
        <dbReference type="HAMAP-Rule" id="MF_00160"/>
    </source>
</evidence>
<comment type="pathway">
    <text evidence="2 11 12">Amino-acid biosynthesis; L-serine biosynthesis; L-serine from 3-phospho-D-glycerate: step 2/3.</text>
</comment>
<name>A0A1H9TG52_9BACI</name>
<dbReference type="GO" id="GO:0005737">
    <property type="term" value="C:cytoplasm"/>
    <property type="evidence" value="ECO:0007669"/>
    <property type="project" value="UniProtKB-SubCell"/>
</dbReference>
<dbReference type="Gene3D" id="3.40.640.10">
    <property type="entry name" value="Type I PLP-dependent aspartate aminotransferase-like (Major domain)"/>
    <property type="match status" value="1"/>
</dbReference>
<gene>
    <name evidence="11" type="primary">serC</name>
    <name evidence="14" type="ORF">SAMN05444126_11013</name>
</gene>
<evidence type="ECO:0000256" key="6">
    <source>
        <dbReference type="ARBA" id="ARBA00022679"/>
    </source>
</evidence>
<dbReference type="PIRSF" id="PIRSF000525">
    <property type="entry name" value="SerC"/>
    <property type="match status" value="1"/>
</dbReference>
<comment type="caution">
    <text evidence="14">The sequence shown here is derived from an EMBL/GenBank/DDBJ whole genome shotgun (WGS) entry which is preliminary data.</text>
</comment>
<dbReference type="NCBIfam" id="NF003764">
    <property type="entry name" value="PRK05355.1"/>
    <property type="match status" value="1"/>
</dbReference>
<evidence type="ECO:0000256" key="3">
    <source>
        <dbReference type="ARBA" id="ARBA00006904"/>
    </source>
</evidence>
<dbReference type="GO" id="GO:0004648">
    <property type="term" value="F:O-phospho-L-serine:2-oxoglutarate aminotransferase activity"/>
    <property type="evidence" value="ECO:0007669"/>
    <property type="project" value="UniProtKB-UniRule"/>
</dbReference>
<proteinExistence type="inferred from homology"/>
<dbReference type="STRING" id="1464123.SAMN05444126_11013"/>
<comment type="subcellular location">
    <subcellularLocation>
        <location evidence="11">Cytoplasm</location>
    </subcellularLocation>
</comment>
<feature type="modified residue" description="N6-(pyridoxal phosphate)lysine" evidence="11">
    <location>
        <position position="195"/>
    </location>
</feature>
<dbReference type="InterPro" id="IPR022278">
    <property type="entry name" value="Pser_aminoTfrase"/>
</dbReference>
<dbReference type="NCBIfam" id="TIGR01364">
    <property type="entry name" value="serC_1"/>
    <property type="match status" value="1"/>
</dbReference>
<accession>A0A1H9TG52</accession>
<feature type="binding site" evidence="11">
    <location>
        <position position="171"/>
    </location>
    <ligand>
        <name>pyridoxal 5'-phosphate</name>
        <dbReference type="ChEBI" id="CHEBI:597326"/>
    </ligand>
</feature>
<evidence type="ECO:0000256" key="7">
    <source>
        <dbReference type="ARBA" id="ARBA00022898"/>
    </source>
</evidence>
<dbReference type="FunFam" id="3.90.1150.10:FF:000006">
    <property type="entry name" value="Phosphoserine aminotransferase"/>
    <property type="match status" value="1"/>
</dbReference>
<feature type="domain" description="Aminotransferase class V" evidence="13">
    <location>
        <begin position="4"/>
        <end position="348"/>
    </location>
</feature>
<comment type="cofactor">
    <cofactor evidence="11">
        <name>pyridoxal 5'-phosphate</name>
        <dbReference type="ChEBI" id="CHEBI:597326"/>
    </cofactor>
    <text evidence="11">Binds 1 pyridoxal phosphate per subunit.</text>
</comment>
<sequence length="360" mass="39883">MTQTYNFNPGPGPIPNEVLAKAQQNMFNFEQTGMAVMELSHRSAAYERVHFHAMNTLRELLDIPDDFSVLFLQGGASLQFSMLAKNFLSDNKAGAYVLSGSWAEKAQKEGAAIGEVYTAAASSNRTYADVPVFDPADLQENTAYVHLTSNNTIYGTQLSDWPACEQPVFVDMSSDILSRPIPWDRVDLAYAGAQKNAGMAGVTIAIIRTSLLDQASGSLPPSLSYKQHADKDSLYNTPPTGAIYITSLVLDWIKEQGGITEMENRAKEKAALIYDVIDRSNGFYSGHADKDSRSWMNITFRLPSEELEKKFLNQASERGFTGLNGHRSVGGCRVSNYNAVPREHVEILRDFMLEFQQNHS</sequence>
<dbReference type="Gene3D" id="3.90.1150.10">
    <property type="entry name" value="Aspartate Aminotransferase, domain 1"/>
    <property type="match status" value="1"/>
</dbReference>
<dbReference type="RefSeq" id="WP_093072719.1">
    <property type="nucleotide sequence ID" value="NZ_FOGV01000010.1"/>
</dbReference>